<dbReference type="AlphaFoldDB" id="A0A0N4TUG3"/>
<evidence type="ECO:0000313" key="4">
    <source>
        <dbReference type="WBParaSite" id="BPAG_0001242701-mRNA-1"/>
    </source>
</evidence>
<protein>
    <submittedName>
        <fullName evidence="4">BAH domain-containing protein</fullName>
    </submittedName>
</protein>
<dbReference type="EMBL" id="UZAD01013288">
    <property type="protein sequence ID" value="VDN93575.1"/>
    <property type="molecule type" value="Genomic_DNA"/>
</dbReference>
<name>A0A0N4TUG3_BRUPA</name>
<reference evidence="4" key="1">
    <citation type="submission" date="2017-02" db="UniProtKB">
        <authorList>
            <consortium name="WormBaseParasite"/>
        </authorList>
    </citation>
    <scope>IDENTIFICATION</scope>
</reference>
<gene>
    <name evidence="2" type="ORF">BPAG_LOCUS12389</name>
</gene>
<feature type="compositionally biased region" description="Low complexity" evidence="1">
    <location>
        <begin position="11"/>
        <end position="22"/>
    </location>
</feature>
<dbReference type="WBParaSite" id="BPAG_0001242701-mRNA-1">
    <property type="protein sequence ID" value="BPAG_0001242701-mRNA-1"/>
    <property type="gene ID" value="BPAG_0001242701"/>
</dbReference>
<accession>A0A0N4TUG3</accession>
<sequence>MTMLATVHPYSNNNKSSSNSNSDADKHIMKITDVTDQYLEEKDGEIQEGSLVEYCRIDHHENAKYRPEICLADRIVKITSLEHDDFIKTVCQLHYFSIDRLVLNKVSLMKYIFPLYLLIQ</sequence>
<reference evidence="2 3" key="2">
    <citation type="submission" date="2018-11" db="EMBL/GenBank/DDBJ databases">
        <authorList>
            <consortium name="Pathogen Informatics"/>
        </authorList>
    </citation>
    <scope>NUCLEOTIDE SEQUENCE [LARGE SCALE GENOMIC DNA]</scope>
</reference>
<dbReference type="STRING" id="6280.A0A0N4TUG3"/>
<proteinExistence type="predicted"/>
<keyword evidence="3" id="KW-1185">Reference proteome</keyword>
<evidence type="ECO:0000313" key="2">
    <source>
        <dbReference type="EMBL" id="VDN93575.1"/>
    </source>
</evidence>
<organism evidence="4">
    <name type="scientific">Brugia pahangi</name>
    <name type="common">Filarial nematode worm</name>
    <dbReference type="NCBI Taxonomy" id="6280"/>
    <lineage>
        <taxon>Eukaryota</taxon>
        <taxon>Metazoa</taxon>
        <taxon>Ecdysozoa</taxon>
        <taxon>Nematoda</taxon>
        <taxon>Chromadorea</taxon>
        <taxon>Rhabditida</taxon>
        <taxon>Spirurina</taxon>
        <taxon>Spiruromorpha</taxon>
        <taxon>Filarioidea</taxon>
        <taxon>Onchocercidae</taxon>
        <taxon>Brugia</taxon>
    </lineage>
</organism>
<evidence type="ECO:0000256" key="1">
    <source>
        <dbReference type="SAM" id="MobiDB-lite"/>
    </source>
</evidence>
<feature type="region of interest" description="Disordered" evidence="1">
    <location>
        <begin position="7"/>
        <end position="26"/>
    </location>
</feature>
<evidence type="ECO:0000313" key="3">
    <source>
        <dbReference type="Proteomes" id="UP000278627"/>
    </source>
</evidence>
<dbReference type="Proteomes" id="UP000278627">
    <property type="component" value="Unassembled WGS sequence"/>
</dbReference>